<dbReference type="EMBL" id="NJBO01000014">
    <property type="protein sequence ID" value="TKJ41365.1"/>
    <property type="molecule type" value="Genomic_DNA"/>
</dbReference>
<keyword evidence="4 9" id="KW-0547">Nucleotide-binding</keyword>
<evidence type="ECO:0000256" key="4">
    <source>
        <dbReference type="ARBA" id="ARBA00022741"/>
    </source>
</evidence>
<dbReference type="EC" id="2.7.11.1" evidence="1"/>
<evidence type="ECO:0000256" key="6">
    <source>
        <dbReference type="ARBA" id="ARBA00022840"/>
    </source>
</evidence>
<sequence length="656" mass="74822">MLGKGMFGETYEAFKGNERVAIKLIKEEAILFGFDLRRFQREVRALQKAVGPNVVRFIDSGTAKFGNTTRYYVAMEYLDGTDLHKAFQEANYEFEEVLLKNILCQVIDGLKTVHAQNIIHRDLKPANIFLTAEGQVKLLDFGLVKMLDYTTLTSIPGQAIGTHCYIAPEILRGGDVDQRADFYSLGVMIYHLVTQGAFPFEARTELELFGKVVNNPPTPPTRHNPKLSSEFENLILTLLEKQPYERMLDHDELIEAIRATPMTLPKSSRILARERKKEYPKRCFFRLMQNEKSVTVDFVRKGGKIDGLVYPANFLPSHRKTLSEFQDNNIPFIFDPGTSRLPYSSFAKTKGLVALPYVFDKNSVLTATSLQSLRDQQAYVKTCLDFQLKWGCADLVAPFHFCRNLGSEWMDIDIKLIEESLAYAQRTASRKKVYAGLALNIEAYTNDTNRQTLLTRYSRAKANGFLFYVDAINEKTDNRLQLYSYLNLLKLFQRLGKPVFACRVGSLGLGMLAAGVDGITNGIASLTSFSEKGLLLDRAIGYDMSPKYYIPELMSCLSVKMAEDILNNKPEYQCNCPYCSISPSSLDRASKPHFLQKRTEEISEINSLSSNLERIQWFCERVKSAIKAWRNLKKYGIDVNPYHYRHLETWLEVFII</sequence>
<keyword evidence="2" id="KW-0723">Serine/threonine-protein kinase</keyword>
<evidence type="ECO:0000256" key="5">
    <source>
        <dbReference type="ARBA" id="ARBA00022777"/>
    </source>
</evidence>
<dbReference type="InterPro" id="IPR011009">
    <property type="entry name" value="Kinase-like_dom_sf"/>
</dbReference>
<comment type="catalytic activity">
    <reaction evidence="8">
        <text>L-seryl-[protein] + ATP = O-phospho-L-seryl-[protein] + ADP + H(+)</text>
        <dbReference type="Rhea" id="RHEA:17989"/>
        <dbReference type="Rhea" id="RHEA-COMP:9863"/>
        <dbReference type="Rhea" id="RHEA-COMP:11604"/>
        <dbReference type="ChEBI" id="CHEBI:15378"/>
        <dbReference type="ChEBI" id="CHEBI:29999"/>
        <dbReference type="ChEBI" id="CHEBI:30616"/>
        <dbReference type="ChEBI" id="CHEBI:83421"/>
        <dbReference type="ChEBI" id="CHEBI:456216"/>
        <dbReference type="EC" id="2.7.11.1"/>
    </reaction>
</comment>
<dbReference type="Gene3D" id="1.10.510.10">
    <property type="entry name" value="Transferase(Phosphotransferase) domain 1"/>
    <property type="match status" value="1"/>
</dbReference>
<name>A0A532V2F4_UNCT6</name>
<dbReference type="PANTHER" id="PTHR24356:SF1">
    <property type="entry name" value="SERINE_THREONINE-PROTEIN KINASE GREATWALL"/>
    <property type="match status" value="1"/>
</dbReference>
<dbReference type="SMART" id="SM00220">
    <property type="entry name" value="S_TKc"/>
    <property type="match status" value="1"/>
</dbReference>
<organism evidence="11 12">
    <name type="scientific">candidate division TA06 bacterium B3_TA06</name>
    <dbReference type="NCBI Taxonomy" id="2012487"/>
    <lineage>
        <taxon>Bacteria</taxon>
        <taxon>Bacteria division TA06</taxon>
    </lineage>
</organism>
<keyword evidence="3" id="KW-0808">Transferase</keyword>
<dbReference type="PROSITE" id="PS50011">
    <property type="entry name" value="PROTEIN_KINASE_DOM"/>
    <property type="match status" value="1"/>
</dbReference>
<evidence type="ECO:0000256" key="1">
    <source>
        <dbReference type="ARBA" id="ARBA00012513"/>
    </source>
</evidence>
<evidence type="ECO:0000256" key="2">
    <source>
        <dbReference type="ARBA" id="ARBA00022527"/>
    </source>
</evidence>
<dbReference type="CDD" id="cd14014">
    <property type="entry name" value="STKc_PknB_like"/>
    <property type="match status" value="1"/>
</dbReference>
<dbReference type="GO" id="GO:0035556">
    <property type="term" value="P:intracellular signal transduction"/>
    <property type="evidence" value="ECO:0007669"/>
    <property type="project" value="TreeGrafter"/>
</dbReference>
<proteinExistence type="predicted"/>
<feature type="domain" description="Protein kinase" evidence="10">
    <location>
        <begin position="1"/>
        <end position="263"/>
    </location>
</feature>
<dbReference type="PROSITE" id="PS00108">
    <property type="entry name" value="PROTEIN_KINASE_ST"/>
    <property type="match status" value="1"/>
</dbReference>
<reference evidence="11 12" key="1">
    <citation type="submission" date="2017-06" db="EMBL/GenBank/DDBJ databases">
        <title>Novel microbial phyla capable of carbon fixation and sulfur reduction in deep-sea sediments.</title>
        <authorList>
            <person name="Huang J."/>
            <person name="Baker B."/>
            <person name="Wang Y."/>
        </authorList>
    </citation>
    <scope>NUCLEOTIDE SEQUENCE [LARGE SCALE GENOMIC DNA]</scope>
    <source>
        <strain evidence="11">B3_TA06</strain>
    </source>
</reference>
<dbReference type="AlphaFoldDB" id="A0A532V2F4"/>
<dbReference type="InterPro" id="IPR050236">
    <property type="entry name" value="Ser_Thr_kinase_AGC"/>
</dbReference>
<keyword evidence="5" id="KW-0418">Kinase</keyword>
<dbReference type="GO" id="GO:0004674">
    <property type="term" value="F:protein serine/threonine kinase activity"/>
    <property type="evidence" value="ECO:0007669"/>
    <property type="project" value="UniProtKB-KW"/>
</dbReference>
<dbReference type="InterPro" id="IPR017441">
    <property type="entry name" value="Protein_kinase_ATP_BS"/>
</dbReference>
<gene>
    <name evidence="11" type="ORF">CEE36_08605</name>
</gene>
<dbReference type="PANTHER" id="PTHR24356">
    <property type="entry name" value="SERINE/THREONINE-PROTEIN KINASE"/>
    <property type="match status" value="1"/>
</dbReference>
<dbReference type="Proteomes" id="UP000317778">
    <property type="component" value="Unassembled WGS sequence"/>
</dbReference>
<dbReference type="InterPro" id="IPR008271">
    <property type="entry name" value="Ser/Thr_kinase_AS"/>
</dbReference>
<comment type="catalytic activity">
    <reaction evidence="7">
        <text>L-threonyl-[protein] + ATP = O-phospho-L-threonyl-[protein] + ADP + H(+)</text>
        <dbReference type="Rhea" id="RHEA:46608"/>
        <dbReference type="Rhea" id="RHEA-COMP:11060"/>
        <dbReference type="Rhea" id="RHEA-COMP:11605"/>
        <dbReference type="ChEBI" id="CHEBI:15378"/>
        <dbReference type="ChEBI" id="CHEBI:30013"/>
        <dbReference type="ChEBI" id="CHEBI:30616"/>
        <dbReference type="ChEBI" id="CHEBI:61977"/>
        <dbReference type="ChEBI" id="CHEBI:456216"/>
        <dbReference type="EC" id="2.7.11.1"/>
    </reaction>
</comment>
<dbReference type="PROSITE" id="PS00107">
    <property type="entry name" value="PROTEIN_KINASE_ATP"/>
    <property type="match status" value="1"/>
</dbReference>
<keyword evidence="6 9" id="KW-0067">ATP-binding</keyword>
<evidence type="ECO:0000313" key="12">
    <source>
        <dbReference type="Proteomes" id="UP000317778"/>
    </source>
</evidence>
<evidence type="ECO:0000256" key="8">
    <source>
        <dbReference type="ARBA" id="ARBA00048679"/>
    </source>
</evidence>
<evidence type="ECO:0000259" key="10">
    <source>
        <dbReference type="PROSITE" id="PS50011"/>
    </source>
</evidence>
<dbReference type="SUPFAM" id="SSF56112">
    <property type="entry name" value="Protein kinase-like (PK-like)"/>
    <property type="match status" value="1"/>
</dbReference>
<comment type="caution">
    <text evidence="11">The sequence shown here is derived from an EMBL/GenBank/DDBJ whole genome shotgun (WGS) entry which is preliminary data.</text>
</comment>
<accession>A0A532V2F4</accession>
<evidence type="ECO:0000313" key="11">
    <source>
        <dbReference type="EMBL" id="TKJ41365.1"/>
    </source>
</evidence>
<evidence type="ECO:0000256" key="3">
    <source>
        <dbReference type="ARBA" id="ARBA00022679"/>
    </source>
</evidence>
<dbReference type="GO" id="GO:0005524">
    <property type="term" value="F:ATP binding"/>
    <property type="evidence" value="ECO:0007669"/>
    <property type="project" value="UniProtKB-UniRule"/>
</dbReference>
<feature type="binding site" evidence="9">
    <location>
        <position position="23"/>
    </location>
    <ligand>
        <name>ATP</name>
        <dbReference type="ChEBI" id="CHEBI:30616"/>
    </ligand>
</feature>
<evidence type="ECO:0000256" key="7">
    <source>
        <dbReference type="ARBA" id="ARBA00047899"/>
    </source>
</evidence>
<dbReference type="InterPro" id="IPR000719">
    <property type="entry name" value="Prot_kinase_dom"/>
</dbReference>
<protein>
    <recommendedName>
        <fullName evidence="1">non-specific serine/threonine protein kinase</fullName>
        <ecNumber evidence="1">2.7.11.1</ecNumber>
    </recommendedName>
</protein>
<evidence type="ECO:0000256" key="9">
    <source>
        <dbReference type="PROSITE-ProRule" id="PRU10141"/>
    </source>
</evidence>
<dbReference type="Pfam" id="PF00069">
    <property type="entry name" value="Pkinase"/>
    <property type="match status" value="1"/>
</dbReference>